<evidence type="ECO:0000313" key="2">
    <source>
        <dbReference type="EMBL" id="MBA0754279.1"/>
    </source>
</evidence>
<dbReference type="EMBL" id="JABEZY010260800">
    <property type="protein sequence ID" value="MBA0754279.1"/>
    <property type="molecule type" value="Genomic_DNA"/>
</dbReference>
<feature type="non-terminal residue" evidence="2">
    <location>
        <position position="191"/>
    </location>
</feature>
<reference evidence="2 3" key="1">
    <citation type="journal article" date="2019" name="Genome Biol. Evol.">
        <title>Insights into the evolution of the New World diploid cottons (Gossypium, subgenus Houzingenia) based on genome sequencing.</title>
        <authorList>
            <person name="Grover C.E."/>
            <person name="Arick M.A. 2nd"/>
            <person name="Thrash A."/>
            <person name="Conover J.L."/>
            <person name="Sanders W.S."/>
            <person name="Peterson D.G."/>
            <person name="Frelichowski J.E."/>
            <person name="Scheffler J.A."/>
            <person name="Scheffler B.E."/>
            <person name="Wendel J.F."/>
        </authorList>
    </citation>
    <scope>NUCLEOTIDE SEQUENCE [LARGE SCALE GENOMIC DNA]</scope>
    <source>
        <strain evidence="2">5</strain>
        <tissue evidence="2">Leaf</tissue>
    </source>
</reference>
<evidence type="ECO:0008006" key="4">
    <source>
        <dbReference type="Google" id="ProtNLM"/>
    </source>
</evidence>
<protein>
    <recommendedName>
        <fullName evidence="4">Myb/SANT-like domain-containing protein</fullName>
    </recommendedName>
</protein>
<comment type="caution">
    <text evidence="2">The sequence shown here is derived from an EMBL/GenBank/DDBJ whole genome shotgun (WGS) entry which is preliminary data.</text>
</comment>
<dbReference type="PANTHER" id="PTHR46250">
    <property type="entry name" value="MYB/SANT-LIKE DNA-BINDING DOMAIN PROTEIN-RELATED"/>
    <property type="match status" value="1"/>
</dbReference>
<organism evidence="2 3">
    <name type="scientific">Gossypium gossypioides</name>
    <name type="common">Mexican cotton</name>
    <name type="synonym">Selera gossypioides</name>
    <dbReference type="NCBI Taxonomy" id="34282"/>
    <lineage>
        <taxon>Eukaryota</taxon>
        <taxon>Viridiplantae</taxon>
        <taxon>Streptophyta</taxon>
        <taxon>Embryophyta</taxon>
        <taxon>Tracheophyta</taxon>
        <taxon>Spermatophyta</taxon>
        <taxon>Magnoliopsida</taxon>
        <taxon>eudicotyledons</taxon>
        <taxon>Gunneridae</taxon>
        <taxon>Pentapetalae</taxon>
        <taxon>rosids</taxon>
        <taxon>malvids</taxon>
        <taxon>Malvales</taxon>
        <taxon>Malvaceae</taxon>
        <taxon>Malvoideae</taxon>
        <taxon>Gossypium</taxon>
    </lineage>
</organism>
<evidence type="ECO:0000313" key="3">
    <source>
        <dbReference type="Proteomes" id="UP000593579"/>
    </source>
</evidence>
<dbReference type="OrthoDB" id="618098at2759"/>
<dbReference type="PANTHER" id="PTHR46250:SF17">
    <property type="entry name" value="MYB_SANT-LIKE DOMAIN-CONTAINING PROTEIN"/>
    <property type="match status" value="1"/>
</dbReference>
<feature type="region of interest" description="Disordered" evidence="1">
    <location>
        <begin position="133"/>
        <end position="162"/>
    </location>
</feature>
<name>A0A7J9D0K8_GOSGO</name>
<dbReference type="Proteomes" id="UP000593579">
    <property type="component" value="Unassembled WGS sequence"/>
</dbReference>
<accession>A0A7J9D0K8</accession>
<sequence length="191" mass="21722">MLEKILPHAMLKAKPNLESRFKTLKRDWTIVYDMLSGKDNSGFGWDEYMQLVVVADAVHKEVGQSRHRSFLYYDQLTTIDTKDRATEEDAQTNTDIIEEIDAEDVAIANTHEERNDFHGCKAEVFLDEMDLSATQPQPSRNQDDSTFSKKKKKIYDKSEQISSTSFTDAATLLAENIQAVGHEISRSIASE</sequence>
<keyword evidence="3" id="KW-1185">Reference proteome</keyword>
<dbReference type="AlphaFoldDB" id="A0A7J9D0K8"/>
<gene>
    <name evidence="2" type="ORF">Gogos_021248</name>
</gene>
<evidence type="ECO:0000256" key="1">
    <source>
        <dbReference type="SAM" id="MobiDB-lite"/>
    </source>
</evidence>
<proteinExistence type="predicted"/>